<dbReference type="AlphaFoldDB" id="G0QT63"/>
<dbReference type="RefSeq" id="XP_004035074.1">
    <property type="nucleotide sequence ID" value="XM_004035026.1"/>
</dbReference>
<reference evidence="1 2" key="1">
    <citation type="submission" date="2011-07" db="EMBL/GenBank/DDBJ databases">
        <authorList>
            <person name="Coyne R."/>
            <person name="Brami D."/>
            <person name="Johnson J."/>
            <person name="Hostetler J."/>
            <person name="Hannick L."/>
            <person name="Clark T."/>
            <person name="Cassidy-Hanley D."/>
            <person name="Inman J."/>
        </authorList>
    </citation>
    <scope>NUCLEOTIDE SEQUENCE [LARGE SCALE GENOMIC DNA]</scope>
    <source>
        <strain evidence="1 2">G5</strain>
    </source>
</reference>
<gene>
    <name evidence="1" type="ORF">IMG5_106400</name>
</gene>
<dbReference type="EMBL" id="GL983843">
    <property type="protein sequence ID" value="EGR31588.1"/>
    <property type="molecule type" value="Genomic_DNA"/>
</dbReference>
<dbReference type="OrthoDB" id="311990at2759"/>
<sequence length="214" mass="25073">MLLNEDKNEHQIQISCLNFLTLVGKEPEYTNFFEQNLEGIFSEIIFPFLVSTRKEYELLTENPEDFILLQEDCCNKQTGDSPKTAAYDLTAFYTCLYTIFEFLKGEKSLQLASIEALDSMYFDQQHSQRLIQTIDRAVEVLTGLLVVFKDVNNRFFDLLYSISIKFASHIKFNQALVGKIVGSICQRMCIEYDNVKNMKDQNSTLWYEYYKRNM</sequence>
<organism evidence="1 2">
    <name type="scientific">Ichthyophthirius multifiliis</name>
    <name type="common">White spot disease agent</name>
    <name type="synonym">Ich</name>
    <dbReference type="NCBI Taxonomy" id="5932"/>
    <lineage>
        <taxon>Eukaryota</taxon>
        <taxon>Sar</taxon>
        <taxon>Alveolata</taxon>
        <taxon>Ciliophora</taxon>
        <taxon>Intramacronucleata</taxon>
        <taxon>Oligohymenophorea</taxon>
        <taxon>Hymenostomatida</taxon>
        <taxon>Ophryoglenina</taxon>
        <taxon>Ichthyophthirius</taxon>
    </lineage>
</organism>
<dbReference type="InterPro" id="IPR011989">
    <property type="entry name" value="ARM-like"/>
</dbReference>
<keyword evidence="2" id="KW-1185">Reference proteome</keyword>
<dbReference type="SUPFAM" id="SSF48371">
    <property type="entry name" value="ARM repeat"/>
    <property type="match status" value="1"/>
</dbReference>
<dbReference type="Gene3D" id="1.25.10.10">
    <property type="entry name" value="Leucine-rich Repeat Variant"/>
    <property type="match status" value="1"/>
</dbReference>
<evidence type="ECO:0000313" key="1">
    <source>
        <dbReference type="EMBL" id="EGR31588.1"/>
    </source>
</evidence>
<protein>
    <submittedName>
        <fullName evidence="1">Uncharacterized protein</fullName>
    </submittedName>
</protein>
<dbReference type="InParanoid" id="G0QT63"/>
<name>G0QT63_ICHMU</name>
<dbReference type="GeneID" id="14907731"/>
<proteinExistence type="predicted"/>
<dbReference type="InterPro" id="IPR016024">
    <property type="entry name" value="ARM-type_fold"/>
</dbReference>
<accession>G0QT63</accession>
<dbReference type="Proteomes" id="UP000008983">
    <property type="component" value="Unassembled WGS sequence"/>
</dbReference>
<evidence type="ECO:0000313" key="2">
    <source>
        <dbReference type="Proteomes" id="UP000008983"/>
    </source>
</evidence>